<dbReference type="InterPro" id="IPR050974">
    <property type="entry name" value="Plant_ZF_CCCH"/>
</dbReference>
<dbReference type="Proteomes" id="UP000823775">
    <property type="component" value="Unassembled WGS sequence"/>
</dbReference>
<keyword evidence="1 5" id="KW-0479">Metal-binding</keyword>
<organism evidence="8 9">
    <name type="scientific">Datura stramonium</name>
    <name type="common">Jimsonweed</name>
    <name type="synonym">Common thornapple</name>
    <dbReference type="NCBI Taxonomy" id="4076"/>
    <lineage>
        <taxon>Eukaryota</taxon>
        <taxon>Viridiplantae</taxon>
        <taxon>Streptophyta</taxon>
        <taxon>Embryophyta</taxon>
        <taxon>Tracheophyta</taxon>
        <taxon>Spermatophyta</taxon>
        <taxon>Magnoliopsida</taxon>
        <taxon>eudicotyledons</taxon>
        <taxon>Gunneridae</taxon>
        <taxon>Pentapetalae</taxon>
        <taxon>asterids</taxon>
        <taxon>lamiids</taxon>
        <taxon>Solanales</taxon>
        <taxon>Solanaceae</taxon>
        <taxon>Solanoideae</taxon>
        <taxon>Datureae</taxon>
        <taxon>Datura</taxon>
    </lineage>
</organism>
<dbReference type="SUPFAM" id="SSF90229">
    <property type="entry name" value="CCCH zinc finger"/>
    <property type="match status" value="2"/>
</dbReference>
<keyword evidence="3 5" id="KW-0862">Zinc</keyword>
<dbReference type="Pfam" id="PF00642">
    <property type="entry name" value="zf-CCCH"/>
    <property type="match status" value="2"/>
</dbReference>
<keyword evidence="6" id="KW-1133">Transmembrane helix</keyword>
<name>A0ABS8VI55_DATST</name>
<dbReference type="InterPro" id="IPR036855">
    <property type="entry name" value="Znf_CCCH_sf"/>
</dbReference>
<dbReference type="PANTHER" id="PTHR12506:SF18">
    <property type="entry name" value="ZINC FINGER CCCH DOMAIN-CONTAINING PROTEIN 33-RELATED"/>
    <property type="match status" value="1"/>
</dbReference>
<evidence type="ECO:0000313" key="8">
    <source>
        <dbReference type="EMBL" id="MCD9646167.1"/>
    </source>
</evidence>
<keyword evidence="4" id="KW-0238">DNA-binding</keyword>
<dbReference type="PROSITE" id="PS50103">
    <property type="entry name" value="ZF_C3H1"/>
    <property type="match status" value="2"/>
</dbReference>
<evidence type="ECO:0000256" key="3">
    <source>
        <dbReference type="ARBA" id="ARBA00022833"/>
    </source>
</evidence>
<protein>
    <recommendedName>
        <fullName evidence="7">C3H1-type domain-containing protein</fullName>
    </recommendedName>
</protein>
<dbReference type="Gene3D" id="2.30.30.1190">
    <property type="match status" value="1"/>
</dbReference>
<dbReference type="PANTHER" id="PTHR12506">
    <property type="entry name" value="PROTEIN PHOSPHATASE RELATED"/>
    <property type="match status" value="1"/>
</dbReference>
<reference evidence="8 9" key="1">
    <citation type="journal article" date="2021" name="BMC Genomics">
        <title>Datura genome reveals duplications of psychoactive alkaloid biosynthetic genes and high mutation rate following tissue culture.</title>
        <authorList>
            <person name="Rajewski A."/>
            <person name="Carter-House D."/>
            <person name="Stajich J."/>
            <person name="Litt A."/>
        </authorList>
    </citation>
    <scope>NUCLEOTIDE SEQUENCE [LARGE SCALE GENOMIC DNA]</scope>
    <source>
        <strain evidence="8">AR-01</strain>
    </source>
</reference>
<evidence type="ECO:0000256" key="4">
    <source>
        <dbReference type="ARBA" id="ARBA00023125"/>
    </source>
</evidence>
<keyword evidence="9" id="KW-1185">Reference proteome</keyword>
<evidence type="ECO:0000256" key="6">
    <source>
        <dbReference type="SAM" id="Phobius"/>
    </source>
</evidence>
<dbReference type="SMART" id="SM00356">
    <property type="entry name" value="ZnF_C3H1"/>
    <property type="match status" value="2"/>
</dbReference>
<accession>A0ABS8VI55</accession>
<dbReference type="Gene3D" id="4.10.1000.10">
    <property type="entry name" value="Zinc finger, CCCH-type"/>
    <property type="match status" value="1"/>
</dbReference>
<evidence type="ECO:0000259" key="7">
    <source>
        <dbReference type="PROSITE" id="PS50103"/>
    </source>
</evidence>
<feature type="transmembrane region" description="Helical" evidence="6">
    <location>
        <begin position="155"/>
        <end position="176"/>
    </location>
</feature>
<evidence type="ECO:0000256" key="1">
    <source>
        <dbReference type="ARBA" id="ARBA00022723"/>
    </source>
</evidence>
<feature type="domain" description="C3H1-type" evidence="7">
    <location>
        <begin position="32"/>
        <end position="60"/>
    </location>
</feature>
<evidence type="ECO:0000256" key="2">
    <source>
        <dbReference type="ARBA" id="ARBA00022771"/>
    </source>
</evidence>
<feature type="transmembrane region" description="Helical" evidence="6">
    <location>
        <begin position="188"/>
        <end position="208"/>
    </location>
</feature>
<evidence type="ECO:0000256" key="5">
    <source>
        <dbReference type="PROSITE-ProRule" id="PRU00723"/>
    </source>
</evidence>
<feature type="zinc finger region" description="C3H1-type" evidence="5">
    <location>
        <begin position="78"/>
        <end position="106"/>
    </location>
</feature>
<comment type="caution">
    <text evidence="8">The sequence shown here is derived from an EMBL/GenBank/DDBJ whole genome shotgun (WGS) entry which is preliminary data.</text>
</comment>
<proteinExistence type="predicted"/>
<gene>
    <name evidence="8" type="ORF">HAX54_035735</name>
</gene>
<feature type="zinc finger region" description="C3H1-type" evidence="5">
    <location>
        <begin position="32"/>
        <end position="60"/>
    </location>
</feature>
<keyword evidence="2 5" id="KW-0863">Zinc-finger</keyword>
<dbReference type="EMBL" id="JACEIK010004686">
    <property type="protein sequence ID" value="MCD9646167.1"/>
    <property type="molecule type" value="Genomic_DNA"/>
</dbReference>
<keyword evidence="6" id="KW-0812">Transmembrane</keyword>
<keyword evidence="6" id="KW-0472">Membrane</keyword>
<sequence length="224" mass="24901">MLVLDPTCRFNHPPNRKLAIATARMKGEYPERIGQPECQYYLKTGTCKFGATCKFHHPKDKAGIAGRVTLNVLGYPLRPNETECAYYMRTGQCKFGSTCKFHHPQPSNMMVSLRGSPVYPPVPSATTPGQLSYPLSRGSFIPGARWQGPSGYTPLIVPQGVVSVPGFAYSVSFCMIPCKLQLLVMYELTLYLVVILEIRICCILIFLITRVPNLLVDQQGLVLN</sequence>
<dbReference type="InterPro" id="IPR000571">
    <property type="entry name" value="Znf_CCCH"/>
</dbReference>
<feature type="domain" description="C3H1-type" evidence="7">
    <location>
        <begin position="78"/>
        <end position="106"/>
    </location>
</feature>
<evidence type="ECO:0000313" key="9">
    <source>
        <dbReference type="Proteomes" id="UP000823775"/>
    </source>
</evidence>